<evidence type="ECO:0000313" key="4">
    <source>
        <dbReference type="Proteomes" id="UP000283734"/>
    </source>
</evidence>
<feature type="signal peptide" evidence="2">
    <location>
        <begin position="1"/>
        <end position="18"/>
    </location>
</feature>
<evidence type="ECO:0000313" key="3">
    <source>
        <dbReference type="EMBL" id="RJG16707.1"/>
    </source>
</evidence>
<keyword evidence="2" id="KW-0732">Signal</keyword>
<evidence type="ECO:0000256" key="2">
    <source>
        <dbReference type="SAM" id="SignalP"/>
    </source>
</evidence>
<proteinExistence type="predicted"/>
<evidence type="ECO:0000256" key="1">
    <source>
        <dbReference type="SAM" id="Coils"/>
    </source>
</evidence>
<comment type="caution">
    <text evidence="3">The sequence shown here is derived from an EMBL/GenBank/DDBJ whole genome shotgun (WGS) entry which is preliminary data.</text>
</comment>
<keyword evidence="1" id="KW-0175">Coiled coil</keyword>
<gene>
    <name evidence="3" type="ORF">D4A39_12825</name>
</gene>
<reference evidence="3 4" key="1">
    <citation type="submission" date="2018-09" db="EMBL/GenBank/DDBJ databases">
        <title>Alcanivorax profundi sp. nov., isolated from 1000 m-depth seawater of the Mariana Trench.</title>
        <authorList>
            <person name="Liu J."/>
        </authorList>
    </citation>
    <scope>NUCLEOTIDE SEQUENCE [LARGE SCALE GENOMIC DNA]</scope>
    <source>
        <strain evidence="3 4">MTEO17</strain>
    </source>
</reference>
<organism evidence="3 4">
    <name type="scientific">Alcanivorax profundi</name>
    <dbReference type="NCBI Taxonomy" id="2338368"/>
    <lineage>
        <taxon>Bacteria</taxon>
        <taxon>Pseudomonadati</taxon>
        <taxon>Pseudomonadota</taxon>
        <taxon>Gammaproteobacteria</taxon>
        <taxon>Oceanospirillales</taxon>
        <taxon>Alcanivoracaceae</taxon>
        <taxon>Alcanivorax</taxon>
    </lineage>
</organism>
<accession>A0A418XVD9</accession>
<dbReference type="EMBL" id="QYYA01000004">
    <property type="protein sequence ID" value="RJG16707.1"/>
    <property type="molecule type" value="Genomic_DNA"/>
</dbReference>
<feature type="chain" id="PRO_5019133331" description="Tol-pal system protein YbgF" evidence="2">
    <location>
        <begin position="19"/>
        <end position="91"/>
    </location>
</feature>
<feature type="coiled-coil region" evidence="1">
    <location>
        <begin position="39"/>
        <end position="73"/>
    </location>
</feature>
<sequence length="91" mass="10373">MRSVLLIFCCALALPAAAQSFDDSDLLTAEQRDARLREQQELEAREQDLLQQKETTQELLEQQDAYLEALKAQIDAMKQPSQESQQHGTPR</sequence>
<evidence type="ECO:0008006" key="5">
    <source>
        <dbReference type="Google" id="ProtNLM"/>
    </source>
</evidence>
<protein>
    <recommendedName>
        <fullName evidence="5">Tol-pal system protein YbgF</fullName>
    </recommendedName>
</protein>
<dbReference type="AlphaFoldDB" id="A0A418XVD9"/>
<dbReference type="RefSeq" id="WP_119918279.1">
    <property type="nucleotide sequence ID" value="NZ_CAXGPP010000014.1"/>
</dbReference>
<name>A0A418XVD9_9GAMM</name>
<keyword evidence="4" id="KW-1185">Reference proteome</keyword>
<dbReference type="Proteomes" id="UP000283734">
    <property type="component" value="Unassembled WGS sequence"/>
</dbReference>